<dbReference type="GO" id="GO:0017004">
    <property type="term" value="P:cytochrome complex assembly"/>
    <property type="evidence" value="ECO:0007669"/>
    <property type="project" value="InterPro"/>
</dbReference>
<reference evidence="8 9" key="1">
    <citation type="journal article" date="2015" name="Nature">
        <title>rRNA introns, odd ribosomes, and small enigmatic genomes across a large radiation of phyla.</title>
        <authorList>
            <person name="Brown C.T."/>
            <person name="Hug L.A."/>
            <person name="Thomas B.C."/>
            <person name="Sharon I."/>
            <person name="Castelle C.J."/>
            <person name="Singh A."/>
            <person name="Wilkins M.J."/>
            <person name="Williams K.H."/>
            <person name="Banfield J.F."/>
        </authorList>
    </citation>
    <scope>NUCLEOTIDE SEQUENCE [LARGE SCALE GENOMIC DNA]</scope>
</reference>
<dbReference type="EMBL" id="LCKT01000009">
    <property type="protein sequence ID" value="KKU04783.1"/>
    <property type="molecule type" value="Genomic_DNA"/>
</dbReference>
<comment type="subcellular location">
    <subcellularLocation>
        <location evidence="1">Membrane</location>
        <topology evidence="1">Multi-pass membrane protein</topology>
    </subcellularLocation>
</comment>
<feature type="transmembrane region" description="Helical" evidence="6">
    <location>
        <begin position="83"/>
        <end position="103"/>
    </location>
</feature>
<dbReference type="PATRIC" id="fig|1618649.3.peg.197"/>
<dbReference type="GO" id="GO:0016020">
    <property type="term" value="C:membrane"/>
    <property type="evidence" value="ECO:0007669"/>
    <property type="project" value="UniProtKB-SubCell"/>
</dbReference>
<evidence type="ECO:0000256" key="1">
    <source>
        <dbReference type="ARBA" id="ARBA00004141"/>
    </source>
</evidence>
<keyword evidence="5 6" id="KW-0472">Membrane</keyword>
<feature type="domain" description="Cytochrome C biogenesis protein transmembrane" evidence="7">
    <location>
        <begin position="7"/>
        <end position="219"/>
    </location>
</feature>
<dbReference type="InterPro" id="IPR051790">
    <property type="entry name" value="Cytochrome_c-biogenesis_DsbD"/>
</dbReference>
<evidence type="ECO:0000313" key="8">
    <source>
        <dbReference type="EMBL" id="KKU04783.1"/>
    </source>
</evidence>
<evidence type="ECO:0000256" key="5">
    <source>
        <dbReference type="ARBA" id="ARBA00023136"/>
    </source>
</evidence>
<accession>A0A0G1PH89</accession>
<organism evidence="8 9">
    <name type="scientific">Candidatus Giovannonibacteria bacterium GW2011_GWA2_45_21</name>
    <dbReference type="NCBI Taxonomy" id="1618649"/>
    <lineage>
        <taxon>Bacteria</taxon>
        <taxon>Candidatus Giovannoniibacteriota</taxon>
    </lineage>
</organism>
<name>A0A0G1PH89_9BACT</name>
<dbReference type="PANTHER" id="PTHR31272">
    <property type="entry name" value="CYTOCHROME C-TYPE BIOGENESIS PROTEIN HI_1454-RELATED"/>
    <property type="match status" value="1"/>
</dbReference>
<evidence type="ECO:0000256" key="4">
    <source>
        <dbReference type="ARBA" id="ARBA00022989"/>
    </source>
</evidence>
<keyword evidence="4 6" id="KW-1133">Transmembrane helix</keyword>
<protein>
    <submittedName>
        <fullName evidence="8">Cytochrome c-type biogenesis protein CcdA</fullName>
    </submittedName>
</protein>
<dbReference type="Proteomes" id="UP000034696">
    <property type="component" value="Unassembled WGS sequence"/>
</dbReference>
<evidence type="ECO:0000256" key="6">
    <source>
        <dbReference type="SAM" id="Phobius"/>
    </source>
</evidence>
<gene>
    <name evidence="8" type="ORF">UX06_C0009G0014</name>
</gene>
<feature type="transmembrane region" description="Helical" evidence="6">
    <location>
        <begin position="160"/>
        <end position="186"/>
    </location>
</feature>
<evidence type="ECO:0000313" key="9">
    <source>
        <dbReference type="Proteomes" id="UP000034696"/>
    </source>
</evidence>
<keyword evidence="3 6" id="KW-0812">Transmembrane</keyword>
<evidence type="ECO:0000259" key="7">
    <source>
        <dbReference type="Pfam" id="PF02683"/>
    </source>
</evidence>
<proteinExistence type="inferred from homology"/>
<dbReference type="AlphaFoldDB" id="A0A0G1PH89"/>
<feature type="transmembrane region" description="Helical" evidence="6">
    <location>
        <begin position="52"/>
        <end position="77"/>
    </location>
</feature>
<dbReference type="PANTHER" id="PTHR31272:SF4">
    <property type="entry name" value="CYTOCHROME C-TYPE BIOGENESIS PROTEIN HI_1454-RELATED"/>
    <property type="match status" value="1"/>
</dbReference>
<comment type="similarity">
    <text evidence="2">Belongs to the DsbD family.</text>
</comment>
<sequence length="245" mass="26160">MIETALIIPAFVAGLLTFLAPCTLPLVPAYLSFISGSAKDSTPSRKKVLMNGLFFVLGFSVVFILLGVFAGILGGLFFEARIWIARIGGVFVILFGLMMLNILRIPALMSEKRIHLASPFERGTPLNSGIMGIVFGAGWTPCVGPVLGSVLLLAGTRATALGGALLLAVFSLGLAVPFLLAALGLSRAERTIARFDRFLHVSSAIGGIFLIVLGVLLLTDNMNLLVSYGYRALQFLHYDAIINYL</sequence>
<evidence type="ECO:0000256" key="2">
    <source>
        <dbReference type="ARBA" id="ARBA00006143"/>
    </source>
</evidence>
<feature type="transmembrane region" description="Helical" evidence="6">
    <location>
        <begin position="130"/>
        <end position="154"/>
    </location>
</feature>
<dbReference type="Pfam" id="PF02683">
    <property type="entry name" value="DsbD_TM"/>
    <property type="match status" value="1"/>
</dbReference>
<feature type="transmembrane region" description="Helical" evidence="6">
    <location>
        <begin position="198"/>
        <end position="218"/>
    </location>
</feature>
<feature type="transmembrane region" description="Helical" evidence="6">
    <location>
        <begin position="6"/>
        <end position="31"/>
    </location>
</feature>
<comment type="caution">
    <text evidence="8">The sequence shown here is derived from an EMBL/GenBank/DDBJ whole genome shotgun (WGS) entry which is preliminary data.</text>
</comment>
<dbReference type="InterPro" id="IPR003834">
    <property type="entry name" value="Cyt_c_assmbl_TM_dom"/>
</dbReference>
<evidence type="ECO:0000256" key="3">
    <source>
        <dbReference type="ARBA" id="ARBA00022692"/>
    </source>
</evidence>